<dbReference type="InterPro" id="IPR052359">
    <property type="entry name" value="HTH-type_reg/antitoxin"/>
</dbReference>
<sequence length="106" mass="12290">MKKRNLFAELVQGIDEINRHLDGKITLKTYSVEQRTMPEVTPEIIRDTREKLNLSRPVFADQLHVSPRTLEKWEQGRAKPNDQAAALILLVRKFPDTLTRLKQLAT</sequence>
<dbReference type="EMBL" id="VLLN01000002">
    <property type="protein sequence ID" value="TWJ33040.1"/>
    <property type="molecule type" value="Genomic_DNA"/>
</dbReference>
<accession>A0A562WS89</accession>
<evidence type="ECO:0000256" key="3">
    <source>
        <dbReference type="ARBA" id="ARBA00023163"/>
    </source>
</evidence>
<protein>
    <submittedName>
        <fullName evidence="5">Putative transcriptional regulator</fullName>
    </submittedName>
</protein>
<dbReference type="InterPro" id="IPR001387">
    <property type="entry name" value="Cro/C1-type_HTH"/>
</dbReference>
<dbReference type="GO" id="GO:0003677">
    <property type="term" value="F:DNA binding"/>
    <property type="evidence" value="ECO:0007669"/>
    <property type="project" value="UniProtKB-KW"/>
</dbReference>
<dbReference type="AlphaFoldDB" id="A0A562WS89"/>
<dbReference type="CDD" id="cd00093">
    <property type="entry name" value="HTH_XRE"/>
    <property type="match status" value="1"/>
</dbReference>
<gene>
    <name evidence="5" type="ORF">JN12_00451</name>
</gene>
<evidence type="ECO:0000313" key="6">
    <source>
        <dbReference type="Proteomes" id="UP000319449"/>
    </source>
</evidence>
<evidence type="ECO:0000256" key="2">
    <source>
        <dbReference type="ARBA" id="ARBA00023125"/>
    </source>
</evidence>
<dbReference type="SMART" id="SM00530">
    <property type="entry name" value="HTH_XRE"/>
    <property type="match status" value="1"/>
</dbReference>
<dbReference type="InterPro" id="IPR010982">
    <property type="entry name" value="Lambda_DNA-bd_dom_sf"/>
</dbReference>
<keyword evidence="3" id="KW-0804">Transcription</keyword>
<proteinExistence type="predicted"/>
<evidence type="ECO:0000313" key="5">
    <source>
        <dbReference type="EMBL" id="TWJ33040.1"/>
    </source>
</evidence>
<dbReference type="SUPFAM" id="SSF47413">
    <property type="entry name" value="lambda repressor-like DNA-binding domains"/>
    <property type="match status" value="1"/>
</dbReference>
<dbReference type="Pfam" id="PF01381">
    <property type="entry name" value="HTH_3"/>
    <property type="match status" value="1"/>
</dbReference>
<keyword evidence="6" id="KW-1185">Reference proteome</keyword>
<keyword evidence="1" id="KW-0805">Transcription regulation</keyword>
<dbReference type="Gene3D" id="1.10.260.40">
    <property type="entry name" value="lambda repressor-like DNA-binding domains"/>
    <property type="match status" value="1"/>
</dbReference>
<dbReference type="RefSeq" id="WP_145017667.1">
    <property type="nucleotide sequence ID" value="NZ_VLLN01000002.1"/>
</dbReference>
<dbReference type="OrthoDB" id="9799384at2"/>
<dbReference type="PANTHER" id="PTHR36511">
    <property type="entry name" value="MERR FAMILY BACTERIAL REGULATORY PROTEIN"/>
    <property type="match status" value="1"/>
</dbReference>
<dbReference type="PANTHER" id="PTHR36511:SF3">
    <property type="entry name" value="ANTITOXIN HIGA-2"/>
    <property type="match status" value="1"/>
</dbReference>
<organism evidence="5 6">
    <name type="scientific">Geobacter argillaceus</name>
    <dbReference type="NCBI Taxonomy" id="345631"/>
    <lineage>
        <taxon>Bacteria</taxon>
        <taxon>Pseudomonadati</taxon>
        <taxon>Thermodesulfobacteriota</taxon>
        <taxon>Desulfuromonadia</taxon>
        <taxon>Geobacterales</taxon>
        <taxon>Geobacteraceae</taxon>
        <taxon>Geobacter</taxon>
    </lineage>
</organism>
<feature type="domain" description="HTH cro/C1-type" evidence="4">
    <location>
        <begin position="45"/>
        <end position="88"/>
    </location>
</feature>
<reference evidence="5 6" key="1">
    <citation type="submission" date="2019-07" db="EMBL/GenBank/DDBJ databases">
        <title>Genomic Encyclopedia of Archaeal and Bacterial Type Strains, Phase II (KMG-II): from individual species to whole genera.</title>
        <authorList>
            <person name="Goeker M."/>
        </authorList>
    </citation>
    <scope>NUCLEOTIDE SEQUENCE [LARGE SCALE GENOMIC DNA]</scope>
    <source>
        <strain evidence="5 6">ATCC BAA-1139</strain>
    </source>
</reference>
<comment type="caution">
    <text evidence="5">The sequence shown here is derived from an EMBL/GenBank/DDBJ whole genome shotgun (WGS) entry which is preliminary data.</text>
</comment>
<evidence type="ECO:0000259" key="4">
    <source>
        <dbReference type="PROSITE" id="PS50943"/>
    </source>
</evidence>
<dbReference type="PROSITE" id="PS50943">
    <property type="entry name" value="HTH_CROC1"/>
    <property type="match status" value="1"/>
</dbReference>
<name>A0A562WS89_9BACT</name>
<keyword evidence="2" id="KW-0238">DNA-binding</keyword>
<dbReference type="Proteomes" id="UP000319449">
    <property type="component" value="Unassembled WGS sequence"/>
</dbReference>
<evidence type="ECO:0000256" key="1">
    <source>
        <dbReference type="ARBA" id="ARBA00023015"/>
    </source>
</evidence>